<feature type="domain" description="RecJ OB" evidence="9">
    <location>
        <begin position="464"/>
        <end position="571"/>
    </location>
</feature>
<dbReference type="RefSeq" id="WP_055227614.1">
    <property type="nucleotide sequence ID" value="NZ_CAXSRP010000004.1"/>
</dbReference>
<reference evidence="10 11" key="1">
    <citation type="submission" date="2015-09" db="EMBL/GenBank/DDBJ databases">
        <authorList>
            <consortium name="Pathogen Informatics"/>
        </authorList>
    </citation>
    <scope>NUCLEOTIDE SEQUENCE [LARGE SCALE GENOMIC DNA]</scope>
    <source>
        <strain evidence="10 11">2789STDY5608849</strain>
    </source>
</reference>
<sequence length="574" mass="63898">MKKERWVVSAKRADFQAIADRFGIDPVIARLIRNRDVTGEKEIEEYLFGDLEQLHDPLLMKDMERAADLIAEKIREKKPIRIIGDYDIDGVTATYILLTGLKDLGADADVRIPDRIADGYGLNEHLVQFAADEGRDTIVTCDNGIAAGSQIRLAKELGMTVVVTDHHEVPFEEDENGERRYILPPADAVVNPKQKDCSYPFPGLCGAAVAWKLIQTMEAKAGIPKEHSFRFLEFVAIATIGDVMDLQGENRIFVKAGLRALHKTQNLGLQELIRVQGIEAENVTPYHIGFVLGPCINASGRLDTAEHSLKLLCAKTREEAAKLAGDLKDLNESRKELTRQGEAKAIELVETSPLQNDKVLVVYLPDCHESLAGIIAGRLREHFHKPSFVLTRSEEGVKGSGRSIEAYSMYEELCKCKELMTKFGGHPMAAGLSLAGEEMIEPFRRALNDKSTLTEEDFVEKVVIDVPMPITYITKNLIRQLSLLEPFGKGNTKPLFAQKGLTVLNYRIFGKNRNVVKVQLADAGGYQMDGVYFGEGEAFAAYVDAHPTLSVAYYPSIDTWNGRDKLQINIQSYF</sequence>
<dbReference type="InterPro" id="IPR003156">
    <property type="entry name" value="DHHA1_dom"/>
</dbReference>
<evidence type="ECO:0000256" key="2">
    <source>
        <dbReference type="ARBA" id="ARBA00019841"/>
    </source>
</evidence>
<dbReference type="PANTHER" id="PTHR30255">
    <property type="entry name" value="SINGLE-STRANDED-DNA-SPECIFIC EXONUCLEASE RECJ"/>
    <property type="match status" value="1"/>
</dbReference>
<evidence type="ECO:0000256" key="4">
    <source>
        <dbReference type="ARBA" id="ARBA00022801"/>
    </source>
</evidence>
<dbReference type="PANTHER" id="PTHR30255:SF2">
    <property type="entry name" value="SINGLE-STRANDED-DNA-SPECIFIC EXONUCLEASE RECJ"/>
    <property type="match status" value="1"/>
</dbReference>
<feature type="domain" description="DDH" evidence="7">
    <location>
        <begin position="80"/>
        <end position="239"/>
    </location>
</feature>
<dbReference type="SUPFAM" id="SSF64182">
    <property type="entry name" value="DHH phosphoesterases"/>
    <property type="match status" value="1"/>
</dbReference>
<comment type="similarity">
    <text evidence="1">Belongs to the RecJ family.</text>
</comment>
<accession>A0A174DUQ2</accession>
<keyword evidence="3" id="KW-0540">Nuclease</keyword>
<keyword evidence="6" id="KW-0175">Coiled coil</keyword>
<evidence type="ECO:0000313" key="11">
    <source>
        <dbReference type="Proteomes" id="UP000095706"/>
    </source>
</evidence>
<evidence type="ECO:0000256" key="6">
    <source>
        <dbReference type="SAM" id="Coils"/>
    </source>
</evidence>
<organism evidence="10 11">
    <name type="scientific">Fusicatenibacter saccharivorans</name>
    <dbReference type="NCBI Taxonomy" id="1150298"/>
    <lineage>
        <taxon>Bacteria</taxon>
        <taxon>Bacillati</taxon>
        <taxon>Bacillota</taxon>
        <taxon>Clostridia</taxon>
        <taxon>Lachnospirales</taxon>
        <taxon>Lachnospiraceae</taxon>
        <taxon>Fusicatenibacter</taxon>
    </lineage>
</organism>
<dbReference type="InterPro" id="IPR004610">
    <property type="entry name" value="RecJ"/>
</dbReference>
<gene>
    <name evidence="10" type="primary">recJ</name>
    <name evidence="10" type="ORF">ERS852406_01659</name>
</gene>
<dbReference type="Pfam" id="PF02272">
    <property type="entry name" value="DHHA1"/>
    <property type="match status" value="1"/>
</dbReference>
<dbReference type="InterPro" id="IPR051673">
    <property type="entry name" value="SSDNA_exonuclease_RecJ"/>
</dbReference>
<dbReference type="Proteomes" id="UP000095706">
    <property type="component" value="Unassembled WGS sequence"/>
</dbReference>
<evidence type="ECO:0000259" key="7">
    <source>
        <dbReference type="Pfam" id="PF01368"/>
    </source>
</evidence>
<dbReference type="Gene3D" id="2.40.50.460">
    <property type="match status" value="1"/>
</dbReference>
<evidence type="ECO:0000256" key="1">
    <source>
        <dbReference type="ARBA" id="ARBA00005915"/>
    </source>
</evidence>
<dbReference type="NCBIfam" id="TIGR00644">
    <property type="entry name" value="recJ"/>
    <property type="match status" value="1"/>
</dbReference>
<dbReference type="Pfam" id="PF01368">
    <property type="entry name" value="DHH"/>
    <property type="match status" value="1"/>
</dbReference>
<dbReference type="Gene3D" id="3.90.1640.30">
    <property type="match status" value="1"/>
</dbReference>
<dbReference type="InterPro" id="IPR038763">
    <property type="entry name" value="DHH_sf"/>
</dbReference>
<dbReference type="GO" id="GO:0006310">
    <property type="term" value="P:DNA recombination"/>
    <property type="evidence" value="ECO:0007669"/>
    <property type="project" value="InterPro"/>
</dbReference>
<evidence type="ECO:0000313" key="10">
    <source>
        <dbReference type="EMBL" id="CUO29184.1"/>
    </source>
</evidence>
<dbReference type="Pfam" id="PF17768">
    <property type="entry name" value="RecJ_OB"/>
    <property type="match status" value="1"/>
</dbReference>
<dbReference type="AlphaFoldDB" id="A0A174DUQ2"/>
<feature type="domain" description="DHHA1" evidence="8">
    <location>
        <begin position="356"/>
        <end position="449"/>
    </location>
</feature>
<dbReference type="EMBL" id="CYYV01000007">
    <property type="protein sequence ID" value="CUO29184.1"/>
    <property type="molecule type" value="Genomic_DNA"/>
</dbReference>
<evidence type="ECO:0000256" key="5">
    <source>
        <dbReference type="ARBA" id="ARBA00022839"/>
    </source>
</evidence>
<keyword evidence="5 10" id="KW-0269">Exonuclease</keyword>
<evidence type="ECO:0000259" key="9">
    <source>
        <dbReference type="Pfam" id="PF17768"/>
    </source>
</evidence>
<name>A0A174DUQ2_9FIRM</name>
<dbReference type="GO" id="GO:0006281">
    <property type="term" value="P:DNA repair"/>
    <property type="evidence" value="ECO:0007669"/>
    <property type="project" value="InterPro"/>
</dbReference>
<evidence type="ECO:0000259" key="8">
    <source>
        <dbReference type="Pfam" id="PF02272"/>
    </source>
</evidence>
<dbReference type="InterPro" id="IPR001667">
    <property type="entry name" value="DDH_dom"/>
</dbReference>
<feature type="coiled-coil region" evidence="6">
    <location>
        <begin position="313"/>
        <end position="340"/>
    </location>
</feature>
<proteinExistence type="inferred from homology"/>
<keyword evidence="4 10" id="KW-0378">Hydrolase</keyword>
<protein>
    <recommendedName>
        <fullName evidence="2">Single-stranded-DNA-specific exonuclease RecJ</fullName>
    </recommendedName>
</protein>
<evidence type="ECO:0000256" key="3">
    <source>
        <dbReference type="ARBA" id="ARBA00022722"/>
    </source>
</evidence>
<dbReference type="InterPro" id="IPR041122">
    <property type="entry name" value="RecJ_OB"/>
</dbReference>
<dbReference type="GO" id="GO:0008409">
    <property type="term" value="F:5'-3' exonuclease activity"/>
    <property type="evidence" value="ECO:0007669"/>
    <property type="project" value="InterPro"/>
</dbReference>
<dbReference type="GO" id="GO:0003676">
    <property type="term" value="F:nucleic acid binding"/>
    <property type="evidence" value="ECO:0007669"/>
    <property type="project" value="InterPro"/>
</dbReference>